<dbReference type="EMBL" id="JAHHHN010000021">
    <property type="protein sequence ID" value="MBW4564416.1"/>
    <property type="molecule type" value="Genomic_DNA"/>
</dbReference>
<gene>
    <name evidence="1" type="ORF">KME32_25425</name>
</gene>
<evidence type="ECO:0000313" key="2">
    <source>
        <dbReference type="Proteomes" id="UP000715781"/>
    </source>
</evidence>
<dbReference type="Proteomes" id="UP000715781">
    <property type="component" value="Unassembled WGS sequence"/>
</dbReference>
<dbReference type="GO" id="GO:0006808">
    <property type="term" value="P:regulation of nitrogen utilization"/>
    <property type="evidence" value="ECO:0007669"/>
    <property type="project" value="InterPro"/>
</dbReference>
<reference evidence="1" key="2">
    <citation type="journal article" date="2022" name="Microbiol. Resour. Announc.">
        <title>Metagenome Sequencing to Explore Phylogenomics of Terrestrial Cyanobacteria.</title>
        <authorList>
            <person name="Ward R.D."/>
            <person name="Stajich J.E."/>
            <person name="Johansen J.R."/>
            <person name="Huntemann M."/>
            <person name="Clum A."/>
            <person name="Foster B."/>
            <person name="Foster B."/>
            <person name="Roux S."/>
            <person name="Palaniappan K."/>
            <person name="Varghese N."/>
            <person name="Mukherjee S."/>
            <person name="Reddy T.B.K."/>
            <person name="Daum C."/>
            <person name="Copeland A."/>
            <person name="Chen I.A."/>
            <person name="Ivanova N.N."/>
            <person name="Kyrpides N.C."/>
            <person name="Shapiro N."/>
            <person name="Eloe-Fadrosh E.A."/>
            <person name="Pietrasiak N."/>
        </authorList>
    </citation>
    <scope>NUCLEOTIDE SEQUENCE</scope>
    <source>
        <strain evidence="1">JT2-VF2</strain>
    </source>
</reference>
<dbReference type="InterPro" id="IPR002187">
    <property type="entry name" value="N-reg_PII"/>
</dbReference>
<evidence type="ECO:0000313" key="1">
    <source>
        <dbReference type="EMBL" id="MBW4564416.1"/>
    </source>
</evidence>
<accession>A0A951Q361</accession>
<sequence length="97" mass="10879">MEAAKKIEIVTNSLELQRVLEILEKGSVFGYTVIEDVTGNRDRGRVFNDLETHTLTNGYVISICTEQQEQELVKAIKPVLKKFGGVCIVSDAKCIRH</sequence>
<protein>
    <submittedName>
        <fullName evidence="1">Transcriptional regulator</fullName>
    </submittedName>
</protein>
<dbReference type="Pfam" id="PF00543">
    <property type="entry name" value="P-II"/>
    <property type="match status" value="1"/>
</dbReference>
<name>A0A951Q361_9NOST</name>
<dbReference type="InterPro" id="IPR015867">
    <property type="entry name" value="N-reg_PII/ATP_PRibTrfase_C"/>
</dbReference>
<dbReference type="InterPro" id="IPR011322">
    <property type="entry name" value="N-reg_PII-like_a/b"/>
</dbReference>
<dbReference type="AlphaFoldDB" id="A0A951Q361"/>
<dbReference type="GO" id="GO:0030234">
    <property type="term" value="F:enzyme regulator activity"/>
    <property type="evidence" value="ECO:0007669"/>
    <property type="project" value="InterPro"/>
</dbReference>
<proteinExistence type="predicted"/>
<organism evidence="1 2">
    <name type="scientific">Mojavia pulchra JT2-VF2</name>
    <dbReference type="NCBI Taxonomy" id="287848"/>
    <lineage>
        <taxon>Bacteria</taxon>
        <taxon>Bacillati</taxon>
        <taxon>Cyanobacteriota</taxon>
        <taxon>Cyanophyceae</taxon>
        <taxon>Nostocales</taxon>
        <taxon>Nostocaceae</taxon>
    </lineage>
</organism>
<dbReference type="SUPFAM" id="SSF54913">
    <property type="entry name" value="GlnB-like"/>
    <property type="match status" value="1"/>
</dbReference>
<dbReference type="Gene3D" id="3.30.70.120">
    <property type="match status" value="1"/>
</dbReference>
<comment type="caution">
    <text evidence="1">The sequence shown here is derived from an EMBL/GenBank/DDBJ whole genome shotgun (WGS) entry which is preliminary data.</text>
</comment>
<reference evidence="1" key="1">
    <citation type="submission" date="2021-05" db="EMBL/GenBank/DDBJ databases">
        <authorList>
            <person name="Pietrasiak N."/>
            <person name="Ward R."/>
            <person name="Stajich J.E."/>
            <person name="Kurbessoian T."/>
        </authorList>
    </citation>
    <scope>NUCLEOTIDE SEQUENCE</scope>
    <source>
        <strain evidence="1">JT2-VF2</strain>
    </source>
</reference>